<evidence type="ECO:0000313" key="2">
    <source>
        <dbReference type="Proteomes" id="UP000248340"/>
    </source>
</evidence>
<name>A0A319CMY4_9EURO</name>
<dbReference type="STRING" id="1448315.A0A319CMY4"/>
<dbReference type="VEuPathDB" id="FungiDB:BO82DRAFT_399670"/>
<dbReference type="RefSeq" id="XP_025494627.1">
    <property type="nucleotide sequence ID" value="XM_025639135.1"/>
</dbReference>
<gene>
    <name evidence="1" type="ORF">BO82DRAFT_399670</name>
</gene>
<accession>A0A319CMY4</accession>
<proteinExistence type="predicted"/>
<dbReference type="AlphaFoldDB" id="A0A319CMY4"/>
<organism evidence="1 2">
    <name type="scientific">Aspergillus uvarum CBS 121591</name>
    <dbReference type="NCBI Taxonomy" id="1448315"/>
    <lineage>
        <taxon>Eukaryota</taxon>
        <taxon>Fungi</taxon>
        <taxon>Dikarya</taxon>
        <taxon>Ascomycota</taxon>
        <taxon>Pezizomycotina</taxon>
        <taxon>Eurotiomycetes</taxon>
        <taxon>Eurotiomycetidae</taxon>
        <taxon>Eurotiales</taxon>
        <taxon>Aspergillaceae</taxon>
        <taxon>Aspergillus</taxon>
        <taxon>Aspergillus subgen. Circumdati</taxon>
    </lineage>
</organism>
<reference evidence="1 2" key="1">
    <citation type="submission" date="2016-12" db="EMBL/GenBank/DDBJ databases">
        <title>The genomes of Aspergillus section Nigri reveals drivers in fungal speciation.</title>
        <authorList>
            <consortium name="DOE Joint Genome Institute"/>
            <person name="Vesth T.C."/>
            <person name="Nybo J."/>
            <person name="Theobald S."/>
            <person name="Brandl J."/>
            <person name="Frisvad J.C."/>
            <person name="Nielsen K.F."/>
            <person name="Lyhne E.K."/>
            <person name="Kogle M.E."/>
            <person name="Kuo A."/>
            <person name="Riley R."/>
            <person name="Clum A."/>
            <person name="Nolan M."/>
            <person name="Lipzen A."/>
            <person name="Salamov A."/>
            <person name="Henrissat B."/>
            <person name="Wiebenga A."/>
            <person name="De Vries R.P."/>
            <person name="Grigoriev I.V."/>
            <person name="Mortensen U.H."/>
            <person name="Andersen M.R."/>
            <person name="Baker S.E."/>
        </authorList>
    </citation>
    <scope>NUCLEOTIDE SEQUENCE [LARGE SCALE GENOMIC DNA]</scope>
    <source>
        <strain evidence="1 2">CBS 121591</strain>
    </source>
</reference>
<evidence type="ECO:0000313" key="1">
    <source>
        <dbReference type="EMBL" id="PYH84427.1"/>
    </source>
</evidence>
<dbReference type="EMBL" id="KZ821684">
    <property type="protein sequence ID" value="PYH84427.1"/>
    <property type="molecule type" value="Genomic_DNA"/>
</dbReference>
<protein>
    <submittedName>
        <fullName evidence="1">Uncharacterized protein</fullName>
    </submittedName>
</protein>
<keyword evidence="2" id="KW-1185">Reference proteome</keyword>
<sequence length="153" mass="16996">MIGSGWKSPSVDKDGYLMLAVDSGNNTYSVLRVIRKGYDLFCSFWCTNKHKLDDLTSNPCQLSILCQTPKTEVLGYERTKVISRLDALLLLLESCDVHSAPHRGPFSNRTGPSPPFDKLNPKYGAFYAAQPSISFAACDENFPDLERPQQGCT</sequence>
<dbReference type="GeneID" id="37141877"/>
<dbReference type="Proteomes" id="UP000248340">
    <property type="component" value="Unassembled WGS sequence"/>
</dbReference>